<dbReference type="PANTHER" id="PTHR13693:SF100">
    <property type="entry name" value="8-AMINO-7-OXONONANOATE SYNTHASE"/>
    <property type="match status" value="1"/>
</dbReference>
<dbReference type="PANTHER" id="PTHR13693">
    <property type="entry name" value="CLASS II AMINOTRANSFERASE/8-AMINO-7-OXONONANOATE SYNTHASE"/>
    <property type="match status" value="1"/>
</dbReference>
<feature type="domain" description="Aminotransferase class I/classII large" evidence="14">
    <location>
        <begin position="32"/>
        <end position="363"/>
    </location>
</feature>
<organism evidence="15 16">
    <name type="scientific">Kocuria atrinae</name>
    <dbReference type="NCBI Taxonomy" id="592377"/>
    <lineage>
        <taxon>Bacteria</taxon>
        <taxon>Bacillati</taxon>
        <taxon>Actinomycetota</taxon>
        <taxon>Actinomycetes</taxon>
        <taxon>Micrococcales</taxon>
        <taxon>Micrococcaceae</taxon>
        <taxon>Kocuria</taxon>
    </lineage>
</organism>
<dbReference type="SUPFAM" id="SSF53383">
    <property type="entry name" value="PLP-dependent transferases"/>
    <property type="match status" value="1"/>
</dbReference>
<dbReference type="Pfam" id="PF00155">
    <property type="entry name" value="Aminotran_1_2"/>
    <property type="match status" value="1"/>
</dbReference>
<dbReference type="PROSITE" id="PS00599">
    <property type="entry name" value="AA_TRANSFER_CLASS_2"/>
    <property type="match status" value="1"/>
</dbReference>
<dbReference type="InterPro" id="IPR015422">
    <property type="entry name" value="PyrdxlP-dep_Trfase_small"/>
</dbReference>
<keyword evidence="7" id="KW-0093">Biotin biosynthesis</keyword>
<dbReference type="InterPro" id="IPR015424">
    <property type="entry name" value="PyrdxlP-dep_Trfase"/>
</dbReference>
<evidence type="ECO:0000256" key="1">
    <source>
        <dbReference type="ARBA" id="ARBA00001933"/>
    </source>
</evidence>
<evidence type="ECO:0000256" key="4">
    <source>
        <dbReference type="ARBA" id="ARBA00011738"/>
    </source>
</evidence>
<evidence type="ECO:0000256" key="12">
    <source>
        <dbReference type="RuleBase" id="RU003693"/>
    </source>
</evidence>
<dbReference type="InterPro" id="IPR050087">
    <property type="entry name" value="AON_synthase_class-II"/>
</dbReference>
<evidence type="ECO:0000256" key="10">
    <source>
        <dbReference type="ARBA" id="ARBA00033381"/>
    </source>
</evidence>
<dbReference type="RefSeq" id="WP_344223847.1">
    <property type="nucleotide sequence ID" value="NZ_BAAAQA010000008.1"/>
</dbReference>
<evidence type="ECO:0000256" key="8">
    <source>
        <dbReference type="ARBA" id="ARBA00022898"/>
    </source>
</evidence>
<dbReference type="Gene3D" id="3.90.1150.10">
    <property type="entry name" value="Aspartate Aminotransferase, domain 1"/>
    <property type="match status" value="1"/>
</dbReference>
<evidence type="ECO:0000256" key="9">
    <source>
        <dbReference type="ARBA" id="ARBA00032610"/>
    </source>
</evidence>
<protein>
    <recommendedName>
        <fullName evidence="5">8-amino-7-oxononanoate synthase</fullName>
        <ecNumber evidence="5">2.3.1.47</ecNumber>
    </recommendedName>
    <alternativeName>
        <fullName evidence="9">7-keto-8-amino-pelargonic acid synthase</fullName>
    </alternativeName>
    <alternativeName>
        <fullName evidence="10">8-amino-7-ketopelargonate synthase</fullName>
    </alternativeName>
</protein>
<comment type="catalytic activity">
    <reaction evidence="11">
        <text>6-carboxyhexanoyl-[ACP] + L-alanine + H(+) = (8S)-8-amino-7-oxononanoate + holo-[ACP] + CO2</text>
        <dbReference type="Rhea" id="RHEA:42288"/>
        <dbReference type="Rhea" id="RHEA-COMP:9685"/>
        <dbReference type="Rhea" id="RHEA-COMP:9955"/>
        <dbReference type="ChEBI" id="CHEBI:15378"/>
        <dbReference type="ChEBI" id="CHEBI:16526"/>
        <dbReference type="ChEBI" id="CHEBI:57972"/>
        <dbReference type="ChEBI" id="CHEBI:64479"/>
        <dbReference type="ChEBI" id="CHEBI:78846"/>
        <dbReference type="ChEBI" id="CHEBI:149468"/>
        <dbReference type="EC" id="2.3.1.47"/>
    </reaction>
</comment>
<evidence type="ECO:0000256" key="6">
    <source>
        <dbReference type="ARBA" id="ARBA00022679"/>
    </source>
</evidence>
<comment type="cofactor">
    <cofactor evidence="1 12">
        <name>pyridoxal 5'-phosphate</name>
        <dbReference type="ChEBI" id="CHEBI:597326"/>
    </cofactor>
</comment>
<dbReference type="Proteomes" id="UP001500166">
    <property type="component" value="Unassembled WGS sequence"/>
</dbReference>
<sequence>MIGPLDSWLRDKASARADSGLRRRTVAIRENSVDLASNDYLGLSRDPRVVGAAAEALHRYGAGSRASRLVTGTLNVHADLEQALCELTGQPAALVFSSGYAANTGLLTALGDADTLIISDQHVHASLIDGARLSRSPVVIAEHNNVEHVAQLLKERAQTRAVVVVESIYSVLGDHAPLKELAAACELHGALLVVDEAHGIGVAGLGRGLVYQEGLARHPHVVLTVTLSKSLGAQGGAVLGSELLRDHLVNVARPFIFDTALAPASAAAAAEACRIILREPDLAERLHENGRVIAEALGIKHAIAAVQSVPIESPELALRTAEALRDRGILVGCFRPPSVPDGVSRLRLTARANVELQELMDALREVQDVLADLGARPTGVAA</sequence>
<reference evidence="15 16" key="1">
    <citation type="journal article" date="2019" name="Int. J. Syst. Evol. Microbiol.">
        <title>The Global Catalogue of Microorganisms (GCM) 10K type strain sequencing project: providing services to taxonomists for standard genome sequencing and annotation.</title>
        <authorList>
            <consortium name="The Broad Institute Genomics Platform"/>
            <consortium name="The Broad Institute Genome Sequencing Center for Infectious Disease"/>
            <person name="Wu L."/>
            <person name="Ma J."/>
        </authorList>
    </citation>
    <scope>NUCLEOTIDE SEQUENCE [LARGE SCALE GENOMIC DNA]</scope>
    <source>
        <strain evidence="15 16">JCM 15914</strain>
    </source>
</reference>
<evidence type="ECO:0000256" key="5">
    <source>
        <dbReference type="ARBA" id="ARBA00013187"/>
    </source>
</evidence>
<keyword evidence="6" id="KW-0808">Transferase</keyword>
<gene>
    <name evidence="15" type="ORF">GCM10009824_09260</name>
</gene>
<dbReference type="InterPro" id="IPR001917">
    <property type="entry name" value="Aminotrans_II_pyridoxalP_BS"/>
</dbReference>
<keyword evidence="8 12" id="KW-0663">Pyridoxal phosphate</keyword>
<comment type="pathway">
    <text evidence="2">Cofactor biosynthesis; biotin biosynthesis.</text>
</comment>
<dbReference type="Gene3D" id="3.40.640.10">
    <property type="entry name" value="Type I PLP-dependent aspartate aminotransferase-like (Major domain)"/>
    <property type="match status" value="1"/>
</dbReference>
<keyword evidence="16" id="KW-1185">Reference proteome</keyword>
<accession>A0ABN2XJZ1</accession>
<proteinExistence type="inferred from homology"/>
<evidence type="ECO:0000313" key="16">
    <source>
        <dbReference type="Proteomes" id="UP001500166"/>
    </source>
</evidence>
<evidence type="ECO:0000256" key="7">
    <source>
        <dbReference type="ARBA" id="ARBA00022756"/>
    </source>
</evidence>
<evidence type="ECO:0000259" key="14">
    <source>
        <dbReference type="Pfam" id="PF00155"/>
    </source>
</evidence>
<dbReference type="EC" id="2.3.1.47" evidence="5"/>
<comment type="subunit">
    <text evidence="4">Homodimer.</text>
</comment>
<comment type="caution">
    <text evidence="15">The sequence shown here is derived from an EMBL/GenBank/DDBJ whole genome shotgun (WGS) entry which is preliminary data.</text>
</comment>
<keyword evidence="13" id="KW-0175">Coiled coil</keyword>
<dbReference type="InterPro" id="IPR015421">
    <property type="entry name" value="PyrdxlP-dep_Trfase_major"/>
</dbReference>
<evidence type="ECO:0000256" key="13">
    <source>
        <dbReference type="SAM" id="Coils"/>
    </source>
</evidence>
<dbReference type="InterPro" id="IPR004839">
    <property type="entry name" value="Aminotransferase_I/II_large"/>
</dbReference>
<feature type="coiled-coil region" evidence="13">
    <location>
        <begin position="349"/>
        <end position="376"/>
    </location>
</feature>
<evidence type="ECO:0000313" key="15">
    <source>
        <dbReference type="EMBL" id="GAA2112909.1"/>
    </source>
</evidence>
<comment type="similarity">
    <text evidence="3">Belongs to the class-II pyridoxal-phosphate-dependent aminotransferase family. BioF subfamily.</text>
</comment>
<evidence type="ECO:0000256" key="3">
    <source>
        <dbReference type="ARBA" id="ARBA00010008"/>
    </source>
</evidence>
<evidence type="ECO:0000256" key="2">
    <source>
        <dbReference type="ARBA" id="ARBA00004746"/>
    </source>
</evidence>
<evidence type="ECO:0000256" key="11">
    <source>
        <dbReference type="ARBA" id="ARBA00047715"/>
    </source>
</evidence>
<name>A0ABN2XJZ1_9MICC</name>
<dbReference type="EMBL" id="BAAAQA010000008">
    <property type="protein sequence ID" value="GAA2112909.1"/>
    <property type="molecule type" value="Genomic_DNA"/>
</dbReference>